<dbReference type="Proteomes" id="UP000202419">
    <property type="component" value="Segment"/>
</dbReference>
<gene>
    <name evidence="1" type="primary">B377R</name>
    <name evidence="1" type="ORF">NY2A_B377R</name>
</gene>
<evidence type="ECO:0000313" key="1">
    <source>
        <dbReference type="EMBL" id="ABT14776.1"/>
    </source>
</evidence>
<sequence>MCFLYRIAVSRKKKRLSCNSFCICSSTESNGNMDKMEVVFSIFGSIREFFRRILRSRPRRMMMSDLAIVR</sequence>
<organismHost>
    <name type="scientific">Chlorella</name>
    <dbReference type="NCBI Taxonomy" id="3071"/>
</organismHost>
<accession>A7IWQ2</accession>
<name>A7IWQ2_PBCVN</name>
<reference evidence="1 2" key="1">
    <citation type="journal article" date="2007" name="Virology">
        <title>Sequence and annotation of the 369-kb NY-2A and the 345-kb AR158 viruses that infect Chlorella NC64A.</title>
        <authorList>
            <person name="Fitzgerald L.A."/>
            <person name="Graves M.V."/>
            <person name="Li X."/>
            <person name="Feldblyum T."/>
            <person name="Nierman W.C."/>
            <person name="Van Etten J.L."/>
        </authorList>
    </citation>
    <scope>NUCLEOTIDE SEQUENCE [LARGE SCALE GENOMIC DNA]</scope>
    <source>
        <strain evidence="1 2">NY-2A</strain>
    </source>
</reference>
<dbReference type="RefSeq" id="YP_001497573.1">
    <property type="nucleotide sequence ID" value="NC_009898.1"/>
</dbReference>
<evidence type="ECO:0000313" key="2">
    <source>
        <dbReference type="Proteomes" id="UP000202419"/>
    </source>
</evidence>
<protein>
    <submittedName>
        <fullName evidence="1">Uncharacterized protein B377R</fullName>
    </submittedName>
</protein>
<dbReference type="GeneID" id="5659542"/>
<keyword evidence="2" id="KW-1185">Reference proteome</keyword>
<dbReference type="EMBL" id="DQ491002">
    <property type="protein sequence ID" value="ABT14776.1"/>
    <property type="molecule type" value="Genomic_DNA"/>
</dbReference>
<dbReference type="KEGG" id="vg:5659542"/>
<organism evidence="1 2">
    <name type="scientific">Paramecium bursaria Chlorella virus NY2A</name>
    <name type="common">PBCV-NY2A</name>
    <dbReference type="NCBI Taxonomy" id="46021"/>
    <lineage>
        <taxon>Viruses</taxon>
        <taxon>Varidnaviria</taxon>
        <taxon>Bamfordvirae</taxon>
        <taxon>Nucleocytoviricota</taxon>
        <taxon>Megaviricetes</taxon>
        <taxon>Algavirales</taxon>
        <taxon>Phycodnaviridae</taxon>
        <taxon>Chlorovirus</taxon>
        <taxon>Chlorovirus americanus</taxon>
    </lineage>
</organism>
<proteinExistence type="predicted"/>